<feature type="region of interest" description="Disordered" evidence="1">
    <location>
        <begin position="91"/>
        <end position="110"/>
    </location>
</feature>
<evidence type="ECO:0000313" key="3">
    <source>
        <dbReference type="Proteomes" id="UP000284403"/>
    </source>
</evidence>
<dbReference type="OrthoDB" id="246043at2759"/>
<protein>
    <submittedName>
        <fullName evidence="2">Uncharacterized protein</fullName>
    </submittedName>
</protein>
<feature type="region of interest" description="Disordered" evidence="1">
    <location>
        <begin position="215"/>
        <end position="253"/>
    </location>
</feature>
<feature type="region of interest" description="Disordered" evidence="1">
    <location>
        <begin position="1451"/>
        <end position="1476"/>
    </location>
</feature>
<feature type="region of interest" description="Disordered" evidence="1">
    <location>
        <begin position="1139"/>
        <end position="1225"/>
    </location>
</feature>
<dbReference type="EMBL" id="MKKU01000027">
    <property type="protein sequence ID" value="RNF26805.1"/>
    <property type="molecule type" value="Genomic_DNA"/>
</dbReference>
<proteinExistence type="predicted"/>
<reference evidence="2 3" key="1">
    <citation type="journal article" date="2018" name="BMC Genomics">
        <title>Genomic comparison of Trypanosoma conorhini and Trypanosoma rangeli to Trypanosoma cruzi strains of high and low virulence.</title>
        <authorList>
            <person name="Bradwell K.R."/>
            <person name="Koparde V.N."/>
            <person name="Matveyev A.V."/>
            <person name="Serrano M.G."/>
            <person name="Alves J.M."/>
            <person name="Parikh H."/>
            <person name="Huang B."/>
            <person name="Lee V."/>
            <person name="Espinosa-Alvarez O."/>
            <person name="Ortiz P.A."/>
            <person name="Costa-Martins A.G."/>
            <person name="Teixeira M.M."/>
            <person name="Buck G.A."/>
        </authorList>
    </citation>
    <scope>NUCLEOTIDE SEQUENCE [LARGE SCALE GENOMIC DNA]</scope>
    <source>
        <strain evidence="2 3">025E</strain>
    </source>
</reference>
<keyword evidence="3" id="KW-1185">Reference proteome</keyword>
<sequence length="2159" mass="230450">MAAEWVGSGKTACHLILLCSESPLFDLHVLAAILAHGLTLALPPPPSEAADAASPSPSPSPSAGEHDAEKGLVDAVLAALQASVGGSPDLGATASSAAVPSPVAGAKGGKASKGAKKAMAAAAAATSASGGAGSPAEVSKSLTGDGTQRSRGGWYSVVEGPQWEAPVVFIHQLSELERCEGGEATGSTHTSPREGPADVTAMVQRALRLIAEEMEAPTSASKDACAGALPSDGGAPGEQPQRGPQPSERPQVHSREIPVVLALHDYRALPALMARRTSPTNPIDIRLIVQFVDGRPAGVAGAAGVGGPSGRSRAAASGKRRASREGPNSGLTAGANDADGGNAPTDAVNTLEAWIERQQREGAIKVVTSPAGGALGSGVVCLRDVFEDGGDDKAVWVRHCVHTVLPTMQHVVRDIARYAELIAAKKVYRLPSSRATPPPRMGFPTPQEENSVVNEATVEPSVMLRTREHTSTAFPSLASAVLTTATWTKTLGLDEGASKRLLTSDTTPLPWSTASFLRGEEEKWSYYVRERKVRGQWTCLSAACALAAQVTVSLARRQQPRVVCPAEEEEEGNTTLLEVMNEQDGASPAGNVNDGTGTSLLRQLRQYASKRTVLGQLDMNTEAETAAAQATAEEAGKPIPPVEAPGRASPLLFPAPGELEQTQFNTTATLPMDHTMDRPTNPPSPEEIRWVTQQFVKRGIGAVVTPPVEALRDDSPLMLSPEQLRAAMKLQGLLEETLNGYALGDGEDAMDAHLLQLIEEDFRRASETIDCGWTQVWDDITVAVGLTPLDEKFQRSVERRLTARERRHILQQTYLMQLAEQAQMTGMAGTANAAFASTRGEWMALMHPTARTEAVGPRLWSVEECMTMPVAVRRMYEFQSRFGSHLCRLVRCPIPDPLEALDGNLTALYSIHAENVHSRKRVRAMMLGGVPIPLERQARRVWCHYVAGVPTLDQLNELSASQAAAETHAASPSAAPACGPAAKTTSTTAFGVCIGELLRQQLLRRLQRAPQLLLLTPLERKGRTGGVCRSEGELQTVLEGRHALYPFENSVVEVVTTDRGRMCRYVKPSELTCTLHYGIAPPSPQPSAATGSVAGGNAGASAVTSPHLARKPPCDEVVYFTTTFDDGVVLTCSPHWATPAEPVNSGVAAEKEPVANTSATSMKSATPRRGRAANRGAKRGANTSTVLADDNHAGGRRGAGAGRHSRRGGGDDADSRTAAPERSLRVEEATRVFPVAPEGSVLLWTAGPEVASSEDANANAPAAAPAAAGAGEPRKIPSLAVTVAANGVTLHCEEEEGVLWITQHESRDCPAAELLRCVHAYDARAQWQEAVEVEVCRAVLEEEGAVCRYFHSGVTQMLYPDGAVVTRYPAPATAAVGTPPVICETLLMATGLCYVRQLCEGNASPFVQVAGNTLETRVAYDRGHHCRIVSRADGVMVVYYYYYLYRNPDEANGQQRQKQQEGEGASGGDGRGEGRHLNADHAATHRQNRAEGEEEEEDGFAWGEGDPAPCDTDVIARVTLHADGTCITTFSARVSHESCSNPPAPLKTLLEQVGVVGAACGATVQYCVEAPSLPRVFVCASVRDDAWTATEGPRDGTLQGTDAQNAFTAALHDLFFDKCDNMPKFATSPLSLTEHPFPSLAAGTRESPARPITRRRPYDRFYVVFGDGSVLRRRVIYRGMRGNSIPFLETLFTRSTATSVRVIHESGLAVVEPAEVVRRSTGATASLAIGEGFAMFDVAQGGLRLVDHQHYLTEVHDLYSPGPVRAGMKSATLEGLLRQLVLPTYTPHTVTKARQEAMRQEEVTADARTRRNRATGVCAALTTRLRELAEGFVIAHNLLRTDILNTAKRQWEAGTLGMTGKKYACEAASEASWGNLPSGLSNASSKALKALVSPAAPAIVAPPMGVLPILFSELENDIVVQHLHPREVEEYVRAREAEPIPVFLAQSTSAGEPDVRQLTFFRSEVNARTAEEPGPVGSATAAFFLSGRVSSGQLHTSNGLRFGQSDTVVTGSLLGGAVQRQERLALFSGRRLAFPTTQWFPQTLQPPRRLLRPCPDALGSGGRTGGVVLLDDDAAVAGNGGGGAGQALSSYERLRIFFKFSEFAPTTQQAVLAGEVRRREQLVSMLMYHKAMNALTPEMPYETSAEQRRLREKYLAATT</sequence>
<feature type="compositionally biased region" description="Basic residues" evidence="1">
    <location>
        <begin position="1166"/>
        <end position="1178"/>
    </location>
</feature>
<evidence type="ECO:0000313" key="2">
    <source>
        <dbReference type="EMBL" id="RNF26805.1"/>
    </source>
</evidence>
<dbReference type="Proteomes" id="UP000284403">
    <property type="component" value="Unassembled WGS sequence"/>
</dbReference>
<feature type="region of interest" description="Disordered" evidence="1">
    <location>
        <begin position="46"/>
        <end position="68"/>
    </location>
</feature>
<name>A0A422QA26_9TRYP</name>
<feature type="region of interest" description="Disordered" evidence="1">
    <location>
        <begin position="300"/>
        <end position="343"/>
    </location>
</feature>
<comment type="caution">
    <text evidence="2">The sequence shown here is derived from an EMBL/GenBank/DDBJ whole genome shotgun (WGS) entry which is preliminary data.</text>
</comment>
<accession>A0A422QA26</accession>
<feature type="region of interest" description="Disordered" evidence="1">
    <location>
        <begin position="1084"/>
        <end position="1108"/>
    </location>
</feature>
<feature type="compositionally biased region" description="Polar residues" evidence="1">
    <location>
        <begin position="1155"/>
        <end position="1164"/>
    </location>
</feature>
<feature type="compositionally biased region" description="Polar residues" evidence="1">
    <location>
        <begin position="140"/>
        <end position="150"/>
    </location>
</feature>
<feature type="compositionally biased region" description="Low complexity" evidence="1">
    <location>
        <begin position="91"/>
        <end position="105"/>
    </location>
</feature>
<dbReference type="GeneID" id="40314572"/>
<evidence type="ECO:0000256" key="1">
    <source>
        <dbReference type="SAM" id="MobiDB-lite"/>
    </source>
</evidence>
<gene>
    <name evidence="2" type="ORF">Tco025E_00961</name>
</gene>
<organism evidence="2 3">
    <name type="scientific">Trypanosoma conorhini</name>
    <dbReference type="NCBI Taxonomy" id="83891"/>
    <lineage>
        <taxon>Eukaryota</taxon>
        <taxon>Discoba</taxon>
        <taxon>Euglenozoa</taxon>
        <taxon>Kinetoplastea</taxon>
        <taxon>Metakinetoplastina</taxon>
        <taxon>Trypanosomatida</taxon>
        <taxon>Trypanosomatidae</taxon>
        <taxon>Trypanosoma</taxon>
    </lineage>
</organism>
<feature type="region of interest" description="Disordered" evidence="1">
    <location>
        <begin position="433"/>
        <end position="452"/>
    </location>
</feature>
<feature type="compositionally biased region" description="Low complexity" evidence="1">
    <location>
        <begin position="332"/>
        <end position="343"/>
    </location>
</feature>
<dbReference type="RefSeq" id="XP_029232011.1">
    <property type="nucleotide sequence ID" value="XM_029367900.1"/>
</dbReference>
<feature type="region of interest" description="Disordered" evidence="1">
    <location>
        <begin position="126"/>
        <end position="151"/>
    </location>
</feature>